<keyword evidence="2" id="KW-1185">Reference proteome</keyword>
<proteinExistence type="predicted"/>
<reference evidence="1 2" key="1">
    <citation type="submission" date="2023-02" db="EMBL/GenBank/DDBJ databases">
        <title>LHISI_Scaffold_Assembly.</title>
        <authorList>
            <person name="Stuart O.P."/>
            <person name="Cleave R."/>
            <person name="Magrath M.J.L."/>
            <person name="Mikheyev A.S."/>
        </authorList>
    </citation>
    <scope>NUCLEOTIDE SEQUENCE [LARGE SCALE GENOMIC DNA]</scope>
    <source>
        <strain evidence="1">Daus_M_001</strain>
        <tissue evidence="1">Leg muscle</tissue>
    </source>
</reference>
<protein>
    <submittedName>
        <fullName evidence="1">Uncharacterized protein</fullName>
    </submittedName>
</protein>
<accession>A0ABQ9I5K7</accession>
<evidence type="ECO:0000313" key="1">
    <source>
        <dbReference type="EMBL" id="KAJ8891651.1"/>
    </source>
</evidence>
<organism evidence="1 2">
    <name type="scientific">Dryococelus australis</name>
    <dbReference type="NCBI Taxonomy" id="614101"/>
    <lineage>
        <taxon>Eukaryota</taxon>
        <taxon>Metazoa</taxon>
        <taxon>Ecdysozoa</taxon>
        <taxon>Arthropoda</taxon>
        <taxon>Hexapoda</taxon>
        <taxon>Insecta</taxon>
        <taxon>Pterygota</taxon>
        <taxon>Neoptera</taxon>
        <taxon>Polyneoptera</taxon>
        <taxon>Phasmatodea</taxon>
        <taxon>Verophasmatodea</taxon>
        <taxon>Anareolatae</taxon>
        <taxon>Phasmatidae</taxon>
        <taxon>Eurycanthinae</taxon>
        <taxon>Dryococelus</taxon>
    </lineage>
</organism>
<evidence type="ECO:0000313" key="2">
    <source>
        <dbReference type="Proteomes" id="UP001159363"/>
    </source>
</evidence>
<dbReference type="EMBL" id="JARBHB010000002">
    <property type="protein sequence ID" value="KAJ8891651.1"/>
    <property type="molecule type" value="Genomic_DNA"/>
</dbReference>
<comment type="caution">
    <text evidence="1">The sequence shown here is derived from an EMBL/GenBank/DDBJ whole genome shotgun (WGS) entry which is preliminary data.</text>
</comment>
<name>A0ABQ9I5K7_9NEOP</name>
<sequence length="154" mass="17708">MKKYIEEEKTKDATKEKHVSILCKENTDRKGQCGFIVLNKVLECGDSSIQKLYIAGVNVLRNANATKCFKAIVSVIQKPDILYNCVNAIIILLSEELLHTQCWVHTVNLVTNLWADELEKMNKCVMQSKHVLMNTCQRKQAYISKYCTLKIQRK</sequence>
<dbReference type="Proteomes" id="UP001159363">
    <property type="component" value="Chromosome 2"/>
</dbReference>
<gene>
    <name evidence="1" type="ORF">PR048_004179</name>
</gene>